<dbReference type="AlphaFoldDB" id="A0A4R4ZT86"/>
<feature type="region of interest" description="Disordered" evidence="1">
    <location>
        <begin position="1"/>
        <end position="20"/>
    </location>
</feature>
<name>A0A4R4ZT86_9ACTN</name>
<accession>A0A4R4ZT86</accession>
<evidence type="ECO:0000313" key="4">
    <source>
        <dbReference type="Proteomes" id="UP000295578"/>
    </source>
</evidence>
<dbReference type="Pfam" id="PF14192">
    <property type="entry name" value="DUF4314"/>
    <property type="match status" value="1"/>
</dbReference>
<sequence>MPHDPGDTSGGKSEADSATRRGRRIRLLFISDSHTRLQPGALGTITGVDSQGILRVKWDDGSRLGLLSDQDEFEILDQPPDTSSTG</sequence>
<dbReference type="InterPro" id="IPR025463">
    <property type="entry name" value="DUF4314"/>
</dbReference>
<evidence type="ECO:0000256" key="1">
    <source>
        <dbReference type="SAM" id="MobiDB-lite"/>
    </source>
</evidence>
<organism evidence="3 4">
    <name type="scientific">Actinomadura darangshiensis</name>
    <dbReference type="NCBI Taxonomy" id="705336"/>
    <lineage>
        <taxon>Bacteria</taxon>
        <taxon>Bacillati</taxon>
        <taxon>Actinomycetota</taxon>
        <taxon>Actinomycetes</taxon>
        <taxon>Streptosporangiales</taxon>
        <taxon>Thermomonosporaceae</taxon>
        <taxon>Actinomadura</taxon>
    </lineage>
</organism>
<dbReference type="EMBL" id="SMKY01000482">
    <property type="protein sequence ID" value="TDD61324.1"/>
    <property type="molecule type" value="Genomic_DNA"/>
</dbReference>
<reference evidence="3 4" key="1">
    <citation type="submission" date="2019-03" db="EMBL/GenBank/DDBJ databases">
        <title>Draft genome sequences of novel Actinobacteria.</title>
        <authorList>
            <person name="Sahin N."/>
            <person name="Ay H."/>
            <person name="Saygin H."/>
        </authorList>
    </citation>
    <scope>NUCLEOTIDE SEQUENCE [LARGE SCALE GENOMIC DNA]</scope>
    <source>
        <strain evidence="3 4">DSM 45941</strain>
    </source>
</reference>
<dbReference type="OrthoDB" id="7069211at2"/>
<protein>
    <submittedName>
        <fullName evidence="3">DUF4314 domain-containing protein</fullName>
    </submittedName>
</protein>
<gene>
    <name evidence="3" type="ORF">E1293_45055</name>
</gene>
<keyword evidence="4" id="KW-1185">Reference proteome</keyword>
<comment type="caution">
    <text evidence="3">The sequence shown here is derived from an EMBL/GenBank/DDBJ whole genome shotgun (WGS) entry which is preliminary data.</text>
</comment>
<proteinExistence type="predicted"/>
<evidence type="ECO:0000313" key="3">
    <source>
        <dbReference type="EMBL" id="TDD61324.1"/>
    </source>
</evidence>
<feature type="domain" description="DUF4314" evidence="2">
    <location>
        <begin position="21"/>
        <end position="75"/>
    </location>
</feature>
<dbReference type="Proteomes" id="UP000295578">
    <property type="component" value="Unassembled WGS sequence"/>
</dbReference>
<evidence type="ECO:0000259" key="2">
    <source>
        <dbReference type="Pfam" id="PF14192"/>
    </source>
</evidence>